<dbReference type="PIRSF" id="PIRSF016636">
    <property type="entry name" value="AlgI_DltB"/>
    <property type="match status" value="1"/>
</dbReference>
<dbReference type="KEGG" id="cjap:GWK36_00940"/>
<reference evidence="14" key="1">
    <citation type="submission" date="2020-01" db="EMBL/GenBank/DDBJ databases">
        <title>Caldichromatium gen. nov., sp. nov., a thermophilic purple sulfur bacterium member of the family Chromatiaceae isolated from Nakabusa hot spring, Japan.</title>
        <authorList>
            <person name="Saini M.K."/>
            <person name="Hanada S."/>
            <person name="Tank M."/>
        </authorList>
    </citation>
    <scope>NUCLEOTIDE SEQUENCE [LARGE SCALE GENOMIC DNA]</scope>
    <source>
        <strain evidence="14">No.7</strain>
    </source>
</reference>
<evidence type="ECO:0000256" key="2">
    <source>
        <dbReference type="ARBA" id="ARBA00005182"/>
    </source>
</evidence>
<gene>
    <name evidence="13" type="ORF">GWK36_00940</name>
</gene>
<evidence type="ECO:0000256" key="10">
    <source>
        <dbReference type="ARBA" id="ARBA00023315"/>
    </source>
</evidence>
<dbReference type="GO" id="GO:0042121">
    <property type="term" value="P:alginic acid biosynthetic process"/>
    <property type="evidence" value="ECO:0007669"/>
    <property type="project" value="UniProtKB-UniRule"/>
</dbReference>
<dbReference type="InterPro" id="IPR004299">
    <property type="entry name" value="MBOAT_fam"/>
</dbReference>
<dbReference type="GO" id="GO:0016746">
    <property type="term" value="F:acyltransferase activity"/>
    <property type="evidence" value="ECO:0007669"/>
    <property type="project" value="UniProtKB-KW"/>
</dbReference>
<dbReference type="Pfam" id="PF03062">
    <property type="entry name" value="MBOAT"/>
    <property type="match status" value="1"/>
</dbReference>
<keyword evidence="10 11" id="KW-0012">Acyltransferase</keyword>
<dbReference type="PANTHER" id="PTHR13285">
    <property type="entry name" value="ACYLTRANSFERASE"/>
    <property type="match status" value="1"/>
</dbReference>
<dbReference type="PIRSF" id="PIRSF500217">
    <property type="entry name" value="AlgI"/>
    <property type="match status" value="1"/>
</dbReference>
<evidence type="ECO:0000313" key="13">
    <source>
        <dbReference type="EMBL" id="QIK36798.1"/>
    </source>
</evidence>
<accession>A0A6G7VAB4</accession>
<feature type="transmembrane region" description="Helical" evidence="12">
    <location>
        <begin position="53"/>
        <end position="71"/>
    </location>
</feature>
<comment type="subcellular location">
    <subcellularLocation>
        <location evidence="11">Cell inner membrane</location>
    </subcellularLocation>
    <subcellularLocation>
        <location evidence="1">Cell membrane</location>
        <topology evidence="1">Multi-pass membrane protein</topology>
    </subcellularLocation>
</comment>
<keyword evidence="6 11" id="KW-0812">Transmembrane</keyword>
<protein>
    <recommendedName>
        <fullName evidence="11">Probable alginate O-acetylase</fullName>
        <ecNumber evidence="11">2.3.1.-</ecNumber>
    </recommendedName>
</protein>
<feature type="transmembrane region" description="Helical" evidence="12">
    <location>
        <begin position="361"/>
        <end position="388"/>
    </location>
</feature>
<feature type="transmembrane region" description="Helical" evidence="12">
    <location>
        <begin position="318"/>
        <end position="341"/>
    </location>
</feature>
<dbReference type="InterPro" id="IPR028362">
    <property type="entry name" value="AlgI"/>
</dbReference>
<evidence type="ECO:0000256" key="4">
    <source>
        <dbReference type="ARBA" id="ARBA00022475"/>
    </source>
</evidence>
<evidence type="ECO:0000256" key="6">
    <source>
        <dbReference type="ARBA" id="ARBA00022692"/>
    </source>
</evidence>
<evidence type="ECO:0000313" key="14">
    <source>
        <dbReference type="Proteomes" id="UP000502699"/>
    </source>
</evidence>
<dbReference type="EC" id="2.3.1.-" evidence="11"/>
<dbReference type="InterPro" id="IPR051085">
    <property type="entry name" value="MB_O-acyltransferase"/>
</dbReference>
<dbReference type="PANTHER" id="PTHR13285:SF23">
    <property type="entry name" value="TEICHOIC ACID D-ALANYLTRANSFERASE"/>
    <property type="match status" value="1"/>
</dbReference>
<dbReference type="GO" id="GO:0005886">
    <property type="term" value="C:plasma membrane"/>
    <property type="evidence" value="ECO:0007669"/>
    <property type="project" value="UniProtKB-SubCell"/>
</dbReference>
<keyword evidence="5 11" id="KW-0808">Transferase</keyword>
<proteinExistence type="inferred from homology"/>
<dbReference type="AlphaFoldDB" id="A0A6G7VAB4"/>
<evidence type="ECO:0000256" key="11">
    <source>
        <dbReference type="PIRNR" id="PIRNR016636"/>
    </source>
</evidence>
<sequence>MLFNSLAFILVFLPLTWGVWRLALSWQGWRAALRVLVIASLLFYGWWDVRYVPGLMGSILINFWVGQQILAARFAGQWRRAQVWLILGIGFDLGVLGTFKYTHFIAGTLAGLAGYPPPFAPLVLPLGISFITFQQIAYLVDCRRGEVENPNLLNYVFFISFFPQLIAGPIVHHRPLIAQLNPAHRGISPSGQWPQALMLFAIGLFKKVVLADSLANYASPVFAMATTGPVSGDLAWQGMLAYSLQIYFDFSGYSEMALGLALLFGLRLPVNFDAPYRAPSLRLFWRRWHMTLSAFLRDYVYLPLGGNRQGAMRHARNLLLTLLLGGLWHGAGWTFILWGGVHGLLLVLNHAWGAACSRFRALAGLVAWVPQPLWIGLTFLTVSLAWILFRAPDLATAQRLYAGLLDLDSLTAALVAIPWQLTSAGWQAWLAAEPALGWAWIALGLGLVWGLPTAWRWVGYDPDPSRPLDRRLGLWAGLLTATLLWMSLKTLLAAPASEFLYFNF</sequence>
<comment type="pathway">
    <text evidence="2 11">Glycan biosynthesis; alginate biosynthesis.</text>
</comment>
<evidence type="ECO:0000256" key="12">
    <source>
        <dbReference type="SAM" id="Phobius"/>
    </source>
</evidence>
<keyword evidence="9 11" id="KW-0472">Membrane</keyword>
<dbReference type="UniPathway" id="UPA00286"/>
<feature type="transmembrane region" description="Helical" evidence="12">
    <location>
        <begin position="439"/>
        <end position="460"/>
    </location>
</feature>
<feature type="transmembrane region" description="Helical" evidence="12">
    <location>
        <begin position="83"/>
        <end position="102"/>
    </location>
</feature>
<feature type="transmembrane region" description="Helical" evidence="12">
    <location>
        <begin position="6"/>
        <end position="24"/>
    </location>
</feature>
<keyword evidence="8 12" id="KW-1133">Transmembrane helix</keyword>
<organism evidence="13 14">
    <name type="scientific">Caldichromatium japonicum</name>
    <dbReference type="NCBI Taxonomy" id="2699430"/>
    <lineage>
        <taxon>Bacteria</taxon>
        <taxon>Pseudomonadati</taxon>
        <taxon>Pseudomonadota</taxon>
        <taxon>Gammaproteobacteria</taxon>
        <taxon>Chromatiales</taxon>
        <taxon>Chromatiaceae</taxon>
        <taxon>Caldichromatium</taxon>
    </lineage>
</organism>
<dbReference type="InterPro" id="IPR024194">
    <property type="entry name" value="Ac/AlaTfrase_AlgI/DltB"/>
</dbReference>
<dbReference type="RefSeq" id="WP_166269289.1">
    <property type="nucleotide sequence ID" value="NZ_CP048029.1"/>
</dbReference>
<feature type="transmembrane region" description="Helical" evidence="12">
    <location>
        <begin position="31"/>
        <end position="47"/>
    </location>
</feature>
<evidence type="ECO:0000256" key="7">
    <source>
        <dbReference type="ARBA" id="ARBA00022841"/>
    </source>
</evidence>
<evidence type="ECO:0000256" key="5">
    <source>
        <dbReference type="ARBA" id="ARBA00022679"/>
    </source>
</evidence>
<feature type="transmembrane region" description="Helical" evidence="12">
    <location>
        <begin position="246"/>
        <end position="268"/>
    </location>
</feature>
<evidence type="ECO:0000256" key="1">
    <source>
        <dbReference type="ARBA" id="ARBA00004651"/>
    </source>
</evidence>
<evidence type="ECO:0000256" key="9">
    <source>
        <dbReference type="ARBA" id="ARBA00023136"/>
    </source>
</evidence>
<dbReference type="Proteomes" id="UP000502699">
    <property type="component" value="Chromosome"/>
</dbReference>
<feature type="transmembrane region" description="Helical" evidence="12">
    <location>
        <begin position="152"/>
        <end position="172"/>
    </location>
</feature>
<evidence type="ECO:0000256" key="8">
    <source>
        <dbReference type="ARBA" id="ARBA00022989"/>
    </source>
</evidence>
<keyword evidence="14" id="KW-1185">Reference proteome</keyword>
<keyword evidence="4 11" id="KW-1003">Cell membrane</keyword>
<feature type="transmembrane region" description="Helical" evidence="12">
    <location>
        <begin position="122"/>
        <end position="140"/>
    </location>
</feature>
<feature type="transmembrane region" description="Helical" evidence="12">
    <location>
        <begin position="400"/>
        <end position="419"/>
    </location>
</feature>
<keyword evidence="7 11" id="KW-0016">Alginate biosynthesis</keyword>
<dbReference type="EMBL" id="CP048029">
    <property type="protein sequence ID" value="QIK36798.1"/>
    <property type="molecule type" value="Genomic_DNA"/>
</dbReference>
<name>A0A6G7VAB4_9GAMM</name>
<evidence type="ECO:0000256" key="3">
    <source>
        <dbReference type="ARBA" id="ARBA00010323"/>
    </source>
</evidence>
<comment type="similarity">
    <text evidence="3 11">Belongs to the membrane-bound acyltransferase family.</text>
</comment>
<keyword evidence="11" id="KW-0997">Cell inner membrane</keyword>
<feature type="transmembrane region" description="Helical" evidence="12">
    <location>
        <begin position="472"/>
        <end position="494"/>
    </location>
</feature>